<dbReference type="OrthoDB" id="4403558at2"/>
<dbReference type="InterPro" id="IPR000182">
    <property type="entry name" value="GNAT_dom"/>
</dbReference>
<dbReference type="Gene3D" id="3.40.630.30">
    <property type="match status" value="1"/>
</dbReference>
<evidence type="ECO:0000313" key="3">
    <source>
        <dbReference type="Proteomes" id="UP000199597"/>
    </source>
</evidence>
<organism evidence="2 3">
    <name type="scientific">Brevibacterium siliguriense</name>
    <dbReference type="NCBI Taxonomy" id="1136497"/>
    <lineage>
        <taxon>Bacteria</taxon>
        <taxon>Bacillati</taxon>
        <taxon>Actinomycetota</taxon>
        <taxon>Actinomycetes</taxon>
        <taxon>Micrococcales</taxon>
        <taxon>Brevibacteriaceae</taxon>
        <taxon>Brevibacterium</taxon>
    </lineage>
</organism>
<reference evidence="3" key="1">
    <citation type="submission" date="2016-10" db="EMBL/GenBank/DDBJ databases">
        <authorList>
            <person name="Varghese N."/>
            <person name="Submissions S."/>
        </authorList>
    </citation>
    <scope>NUCLEOTIDE SEQUENCE [LARGE SCALE GENOMIC DNA]</scope>
    <source>
        <strain evidence="3">DSM 23676</strain>
    </source>
</reference>
<proteinExistence type="predicted"/>
<dbReference type="EMBL" id="LT629766">
    <property type="protein sequence ID" value="SDS86159.1"/>
    <property type="molecule type" value="Genomic_DNA"/>
</dbReference>
<dbReference type="Proteomes" id="UP000199597">
    <property type="component" value="Chromosome I"/>
</dbReference>
<name>A0A1H1VQ19_9MICO</name>
<protein>
    <submittedName>
        <fullName evidence="2">Protein N-acetyltransferase, RimJ/RimL family</fullName>
    </submittedName>
</protein>
<dbReference type="PANTHER" id="PTHR43792:SF1">
    <property type="entry name" value="N-ACETYLTRANSFERASE DOMAIN-CONTAINING PROTEIN"/>
    <property type="match status" value="1"/>
</dbReference>
<evidence type="ECO:0000313" key="2">
    <source>
        <dbReference type="EMBL" id="SDS86159.1"/>
    </source>
</evidence>
<dbReference type="AlphaFoldDB" id="A0A1H1VQ19"/>
<dbReference type="GO" id="GO:0016747">
    <property type="term" value="F:acyltransferase activity, transferring groups other than amino-acyl groups"/>
    <property type="evidence" value="ECO:0007669"/>
    <property type="project" value="InterPro"/>
</dbReference>
<feature type="domain" description="N-acetyltransferase" evidence="1">
    <location>
        <begin position="29"/>
        <end position="182"/>
    </location>
</feature>
<keyword evidence="3" id="KW-1185">Reference proteome</keyword>
<sequence>MNSAENPNHIVNWPQATSIVTDRLLLEPLEVHHATEMVETLSSPDLYTYIGGTSPSLPELERLYALQLAGASPTGDAGWLNWIVREANRSTAIGYVQATVTMADTRNQADIAWVIGADHQRRGFATEAARAMIAWLADRQVTELRAAIHPGNESSNRVAERLGMNRPDAIDDGEVIWHAELQTGR</sequence>
<dbReference type="SUPFAM" id="SSF55729">
    <property type="entry name" value="Acyl-CoA N-acyltransferases (Nat)"/>
    <property type="match status" value="1"/>
</dbReference>
<gene>
    <name evidence="2" type="ORF">SAMN04489752_2706</name>
</gene>
<keyword evidence="2" id="KW-0808">Transferase</keyword>
<dbReference type="STRING" id="1136497.SAMN04489752_2706"/>
<dbReference type="Pfam" id="PF13302">
    <property type="entry name" value="Acetyltransf_3"/>
    <property type="match status" value="1"/>
</dbReference>
<dbReference type="InterPro" id="IPR051531">
    <property type="entry name" value="N-acetyltransferase"/>
</dbReference>
<dbReference type="PANTHER" id="PTHR43792">
    <property type="entry name" value="GNAT FAMILY, PUTATIVE (AFU_ORTHOLOGUE AFUA_3G00765)-RELATED-RELATED"/>
    <property type="match status" value="1"/>
</dbReference>
<dbReference type="InterPro" id="IPR016181">
    <property type="entry name" value="Acyl_CoA_acyltransferase"/>
</dbReference>
<dbReference type="PROSITE" id="PS51186">
    <property type="entry name" value="GNAT"/>
    <property type="match status" value="1"/>
</dbReference>
<accession>A0A1H1VQ19</accession>
<evidence type="ECO:0000259" key="1">
    <source>
        <dbReference type="PROSITE" id="PS51186"/>
    </source>
</evidence>